<name>A0A4V5N5D3_9PEZI</name>
<evidence type="ECO:0000259" key="1">
    <source>
        <dbReference type="Pfam" id="PF26112"/>
    </source>
</evidence>
<dbReference type="OrthoDB" id="10009520at2759"/>
<sequence length="445" mass="51130">MDYVPLPRPGRLWRSKTDFWRPFRGAATGAGEHITPLYDPDLHRQLDDEPDLRTLNGSLATLLDVFPDIEPDVCREMLLSISEESRVEVVTERILNKDAKWVRGRRVSAEDEQRSRLRRPARPSDVKLAAEDAFRSESYKKAVKQVCYQEFRNLSRSAVKAVLAEHNHSYSLSRPVLQQLTTRSWRFTLSSLWTKRSPSASTVEHPFITRHTDELADRCTSIAVKRTGDAHLDHEIWELLVRPEIRMREREQLQKDHAYANQVVEDEAREVDALFDCECCFNPVPFEQVTKRFTARAGPKLQTLTRILSAASRRPPQRAVKVVYQPSVINFVVDLIHDDYEKSRAQCAKKTTVPKALLEELRTLSEALEQLEVDRAAWWHSPEKKAARRRYEDGGHTQKLTDMQKVNNMTSDSIQGMQAKLGLFVKWSLGMDGGVWELVGSGEMI</sequence>
<reference evidence="2 3" key="1">
    <citation type="submission" date="2017-03" db="EMBL/GenBank/DDBJ databases">
        <title>Genomes of endolithic fungi from Antarctica.</title>
        <authorList>
            <person name="Coleine C."/>
            <person name="Masonjones S."/>
            <person name="Stajich J.E."/>
        </authorList>
    </citation>
    <scope>NUCLEOTIDE SEQUENCE [LARGE SCALE GENOMIC DNA]</scope>
    <source>
        <strain evidence="2 3">CCFEE 6315</strain>
    </source>
</reference>
<dbReference type="Pfam" id="PF26112">
    <property type="entry name" value="UBA_RNF216"/>
    <property type="match status" value="1"/>
</dbReference>
<dbReference type="AlphaFoldDB" id="A0A4V5N5D3"/>
<evidence type="ECO:0000313" key="2">
    <source>
        <dbReference type="EMBL" id="TKA31329.1"/>
    </source>
</evidence>
<dbReference type="InterPro" id="IPR058758">
    <property type="entry name" value="UBA_RNF216"/>
</dbReference>
<organism evidence="2 3">
    <name type="scientific">Salinomyces thailandicus</name>
    <dbReference type="NCBI Taxonomy" id="706561"/>
    <lineage>
        <taxon>Eukaryota</taxon>
        <taxon>Fungi</taxon>
        <taxon>Dikarya</taxon>
        <taxon>Ascomycota</taxon>
        <taxon>Pezizomycotina</taxon>
        <taxon>Dothideomycetes</taxon>
        <taxon>Dothideomycetidae</taxon>
        <taxon>Mycosphaerellales</taxon>
        <taxon>Teratosphaeriaceae</taxon>
        <taxon>Salinomyces</taxon>
    </lineage>
</organism>
<evidence type="ECO:0000313" key="3">
    <source>
        <dbReference type="Proteomes" id="UP000308549"/>
    </source>
</evidence>
<protein>
    <recommendedName>
        <fullName evidence="1">E3 ubiquitin-protein ligase RNF216 UBA domain-containing protein</fullName>
    </recommendedName>
</protein>
<keyword evidence="3" id="KW-1185">Reference proteome</keyword>
<dbReference type="EMBL" id="NAJL01000008">
    <property type="protein sequence ID" value="TKA31329.1"/>
    <property type="molecule type" value="Genomic_DNA"/>
</dbReference>
<gene>
    <name evidence="2" type="ORF">B0A50_02174</name>
</gene>
<proteinExistence type="predicted"/>
<comment type="caution">
    <text evidence="2">The sequence shown here is derived from an EMBL/GenBank/DDBJ whole genome shotgun (WGS) entry which is preliminary data.</text>
</comment>
<feature type="domain" description="E3 ubiquitin-protein ligase RNF216 UBA" evidence="1">
    <location>
        <begin position="130"/>
        <end position="274"/>
    </location>
</feature>
<accession>A0A4V5N5D3</accession>
<dbReference type="Proteomes" id="UP000308549">
    <property type="component" value="Unassembled WGS sequence"/>
</dbReference>